<name>A0AAV9FIG5_ACOCL</name>
<protein>
    <recommendedName>
        <fullName evidence="1">RNase H type-1 domain-containing protein</fullName>
    </recommendedName>
</protein>
<dbReference type="GO" id="GO:0004523">
    <property type="term" value="F:RNA-DNA hybrid ribonuclease activity"/>
    <property type="evidence" value="ECO:0007669"/>
    <property type="project" value="InterPro"/>
</dbReference>
<comment type="caution">
    <text evidence="2">The sequence shown here is derived from an EMBL/GenBank/DDBJ whole genome shotgun (WGS) entry which is preliminary data.</text>
</comment>
<dbReference type="GO" id="GO:0003676">
    <property type="term" value="F:nucleic acid binding"/>
    <property type="evidence" value="ECO:0007669"/>
    <property type="project" value="InterPro"/>
</dbReference>
<dbReference type="InterPro" id="IPR036397">
    <property type="entry name" value="RNaseH_sf"/>
</dbReference>
<evidence type="ECO:0000259" key="1">
    <source>
        <dbReference type="Pfam" id="PF13456"/>
    </source>
</evidence>
<dbReference type="Gene3D" id="3.30.420.10">
    <property type="entry name" value="Ribonuclease H-like superfamily/Ribonuclease H"/>
    <property type="match status" value="1"/>
</dbReference>
<dbReference type="EMBL" id="JAUJYO010000001">
    <property type="protein sequence ID" value="KAK1325527.1"/>
    <property type="molecule type" value="Genomic_DNA"/>
</dbReference>
<dbReference type="SUPFAM" id="SSF53098">
    <property type="entry name" value="Ribonuclease H-like"/>
    <property type="match status" value="1"/>
</dbReference>
<dbReference type="Pfam" id="PF13456">
    <property type="entry name" value="RVT_3"/>
    <property type="match status" value="1"/>
</dbReference>
<dbReference type="InterPro" id="IPR044730">
    <property type="entry name" value="RNase_H-like_dom_plant"/>
</dbReference>
<sequence>MEATQSSAEWNTTSNLGRLNSSQWLDWNENPWELRRGSVPSPVWRAMCEGMRIARKLVIKTSGNMADIDLIRDSWLTPIPFARIPTFLNMDRVNLDYHLSQDNVWDKTRNGKMHQLVFIAMLWKVWVTRNRLIFQGESHSLWITSTRAILQAHEYYDSFLIEQSREEVHMSTLIQKVVIPRNNGVANRPQQRRAIIITDGSMQAQTRATGAGFIIIQEEPNRVISAGYTSWPWAGVLKAELGGILLGITEALRMGFRDIIVCSDAEIILRLLRSTETGTPSLQSMVEQIREDTSNVNQIQYIKVPRDCVRGSEALAKMGRNMQRTTISQFLQDNNICNIVSQNWHSVHSCLDLIRTQGY</sequence>
<dbReference type="Proteomes" id="UP001180020">
    <property type="component" value="Unassembled WGS sequence"/>
</dbReference>
<dbReference type="InterPro" id="IPR012337">
    <property type="entry name" value="RNaseH-like_sf"/>
</dbReference>
<proteinExistence type="predicted"/>
<reference evidence="2" key="2">
    <citation type="submission" date="2023-06" db="EMBL/GenBank/DDBJ databases">
        <authorList>
            <person name="Ma L."/>
            <person name="Liu K.-W."/>
            <person name="Li Z."/>
            <person name="Hsiao Y.-Y."/>
            <person name="Qi Y."/>
            <person name="Fu T."/>
            <person name="Tang G."/>
            <person name="Zhang D."/>
            <person name="Sun W.-H."/>
            <person name="Liu D.-K."/>
            <person name="Li Y."/>
            <person name="Chen G.-Z."/>
            <person name="Liu X.-D."/>
            <person name="Liao X.-Y."/>
            <person name="Jiang Y.-T."/>
            <person name="Yu X."/>
            <person name="Hao Y."/>
            <person name="Huang J."/>
            <person name="Zhao X.-W."/>
            <person name="Ke S."/>
            <person name="Chen Y.-Y."/>
            <person name="Wu W.-L."/>
            <person name="Hsu J.-L."/>
            <person name="Lin Y.-F."/>
            <person name="Huang M.-D."/>
            <person name="Li C.-Y."/>
            <person name="Huang L."/>
            <person name="Wang Z.-W."/>
            <person name="Zhao X."/>
            <person name="Zhong W.-Y."/>
            <person name="Peng D.-H."/>
            <person name="Ahmad S."/>
            <person name="Lan S."/>
            <person name="Zhang J.-S."/>
            <person name="Tsai W.-C."/>
            <person name="Van De Peer Y."/>
            <person name="Liu Z.-J."/>
        </authorList>
    </citation>
    <scope>NUCLEOTIDE SEQUENCE</scope>
    <source>
        <strain evidence="2">CP</strain>
        <tissue evidence="2">Leaves</tissue>
    </source>
</reference>
<keyword evidence="3" id="KW-1185">Reference proteome</keyword>
<dbReference type="CDD" id="cd06222">
    <property type="entry name" value="RNase_H_like"/>
    <property type="match status" value="1"/>
</dbReference>
<dbReference type="InterPro" id="IPR053151">
    <property type="entry name" value="RNase_H-like"/>
</dbReference>
<dbReference type="PANTHER" id="PTHR47723">
    <property type="entry name" value="OS05G0353850 PROTEIN"/>
    <property type="match status" value="1"/>
</dbReference>
<evidence type="ECO:0000313" key="2">
    <source>
        <dbReference type="EMBL" id="KAK1325527.1"/>
    </source>
</evidence>
<reference evidence="2" key="1">
    <citation type="journal article" date="2023" name="Nat. Commun.">
        <title>Diploid and tetraploid genomes of Acorus and the evolution of monocots.</title>
        <authorList>
            <person name="Ma L."/>
            <person name="Liu K.W."/>
            <person name="Li Z."/>
            <person name="Hsiao Y.Y."/>
            <person name="Qi Y."/>
            <person name="Fu T."/>
            <person name="Tang G.D."/>
            <person name="Zhang D."/>
            <person name="Sun W.H."/>
            <person name="Liu D.K."/>
            <person name="Li Y."/>
            <person name="Chen G.Z."/>
            <person name="Liu X.D."/>
            <person name="Liao X.Y."/>
            <person name="Jiang Y.T."/>
            <person name="Yu X."/>
            <person name="Hao Y."/>
            <person name="Huang J."/>
            <person name="Zhao X.W."/>
            <person name="Ke S."/>
            <person name="Chen Y.Y."/>
            <person name="Wu W.L."/>
            <person name="Hsu J.L."/>
            <person name="Lin Y.F."/>
            <person name="Huang M.D."/>
            <person name="Li C.Y."/>
            <person name="Huang L."/>
            <person name="Wang Z.W."/>
            <person name="Zhao X."/>
            <person name="Zhong W.Y."/>
            <person name="Peng D.H."/>
            <person name="Ahmad S."/>
            <person name="Lan S."/>
            <person name="Zhang J.S."/>
            <person name="Tsai W.C."/>
            <person name="Van de Peer Y."/>
            <person name="Liu Z.J."/>
        </authorList>
    </citation>
    <scope>NUCLEOTIDE SEQUENCE</scope>
    <source>
        <strain evidence="2">CP</strain>
    </source>
</reference>
<dbReference type="AlphaFoldDB" id="A0AAV9FIG5"/>
<evidence type="ECO:0000313" key="3">
    <source>
        <dbReference type="Proteomes" id="UP001180020"/>
    </source>
</evidence>
<organism evidence="2 3">
    <name type="scientific">Acorus calamus</name>
    <name type="common">Sweet flag</name>
    <dbReference type="NCBI Taxonomy" id="4465"/>
    <lineage>
        <taxon>Eukaryota</taxon>
        <taxon>Viridiplantae</taxon>
        <taxon>Streptophyta</taxon>
        <taxon>Embryophyta</taxon>
        <taxon>Tracheophyta</taxon>
        <taxon>Spermatophyta</taxon>
        <taxon>Magnoliopsida</taxon>
        <taxon>Liliopsida</taxon>
        <taxon>Acoraceae</taxon>
        <taxon>Acorus</taxon>
    </lineage>
</organism>
<accession>A0AAV9FIG5</accession>
<gene>
    <name evidence="2" type="ORF">QJS10_CPA01g01986</name>
</gene>
<feature type="domain" description="RNase H type-1" evidence="1">
    <location>
        <begin position="198"/>
        <end position="318"/>
    </location>
</feature>
<dbReference type="InterPro" id="IPR002156">
    <property type="entry name" value="RNaseH_domain"/>
</dbReference>
<dbReference type="PANTHER" id="PTHR47723:SF24">
    <property type="entry name" value="RNASE H TYPE-1 DOMAIN-CONTAINING PROTEIN"/>
    <property type="match status" value="1"/>
</dbReference>